<dbReference type="InterPro" id="IPR039448">
    <property type="entry name" value="Beta_helix"/>
</dbReference>
<dbReference type="SUPFAM" id="SSF51126">
    <property type="entry name" value="Pectin lyase-like"/>
    <property type="match status" value="1"/>
</dbReference>
<dbReference type="SUPFAM" id="SSF49899">
    <property type="entry name" value="Concanavalin A-like lectins/glucanases"/>
    <property type="match status" value="1"/>
</dbReference>
<evidence type="ECO:0000313" key="4">
    <source>
        <dbReference type="Proteomes" id="UP001239909"/>
    </source>
</evidence>
<dbReference type="SUPFAM" id="SSF49299">
    <property type="entry name" value="PKD domain"/>
    <property type="match status" value="1"/>
</dbReference>
<protein>
    <recommendedName>
        <fullName evidence="2">PKD domain-containing protein</fullName>
    </recommendedName>
</protein>
<name>A0ABQ6LRL8_9RHOB</name>
<feature type="domain" description="PKD" evidence="2">
    <location>
        <begin position="442"/>
        <end position="494"/>
    </location>
</feature>
<feature type="region of interest" description="Disordered" evidence="1">
    <location>
        <begin position="690"/>
        <end position="747"/>
    </location>
</feature>
<dbReference type="Gene3D" id="2.60.120.200">
    <property type="match status" value="1"/>
</dbReference>
<dbReference type="CDD" id="cd00146">
    <property type="entry name" value="PKD"/>
    <property type="match status" value="1"/>
</dbReference>
<dbReference type="InterPro" id="IPR013320">
    <property type="entry name" value="ConA-like_dom_sf"/>
</dbReference>
<dbReference type="Pfam" id="PF13229">
    <property type="entry name" value="Beta_helix"/>
    <property type="match status" value="1"/>
</dbReference>
<feature type="compositionally biased region" description="Low complexity" evidence="1">
    <location>
        <begin position="721"/>
        <end position="730"/>
    </location>
</feature>
<evidence type="ECO:0000259" key="2">
    <source>
        <dbReference type="PROSITE" id="PS50093"/>
    </source>
</evidence>
<dbReference type="SMART" id="SM00710">
    <property type="entry name" value="PbH1"/>
    <property type="match status" value="7"/>
</dbReference>
<dbReference type="RefSeq" id="WP_285673391.1">
    <property type="nucleotide sequence ID" value="NZ_BSYI01000034.1"/>
</dbReference>
<dbReference type="EMBL" id="BSYI01000034">
    <property type="protein sequence ID" value="GMG84353.1"/>
    <property type="molecule type" value="Genomic_DNA"/>
</dbReference>
<keyword evidence="4" id="KW-1185">Reference proteome</keyword>
<dbReference type="Proteomes" id="UP001239909">
    <property type="component" value="Unassembled WGS sequence"/>
</dbReference>
<sequence length="871" mass="91189">MTDTAIETVTVASSAELRAALQTAAAGPMRILVAPGEYDLMLRARHGDTFAIYDHPVEIASADPADPAEFTWLELDGVANITLDGLLFDFDVEDRGEEWKPFTIGEGAQGITIRNSVFDGDMRPGDSIPEGGGFPMGYGLVVRDAGGITLEDNLFRQFFRGIMVQDVADIAIRGNEITEMRSDGIVVPQATDILIEDNYFHDFMQATETGDHVDFIQFWTATQTRPSENITIRGNLFDSGNTADGVQSIFMRNEMVDTGTLPFEQMAYRNVLIEENVVRSGHTHGITVGEAMGVTVRNNTLLHNATGSYGPPSINVEKPSLDVVIVNNIASNIRIGEGDEWYVDNNLIVQDVSPNHQNFYDELFVNARAAHYSDLADWQALPGGVIESMGVGASRTRFEATPESLTALAMVREVPGRHGSFTFDGGLTADAEGLVDAAEAEFLWDFGDGSKASGIAATHVYAEPGGYIVRLEVHHADGSMDVGTSFVEVPETSLLHLEIGAEGPVDRSPFAETLELSGAETLTEGRDGGLAVVLGDAVSPHIARGATPQLLDQLQGTMMFGLRAATGTPADAGVFFRMHGDRFFTIEGDGEVSVSFSTTQGSHALRSVGANLLDGNWHDLAVVFDAFAGRLEIFVDGVSVGVGSFAGATPPASYYDLQLGAAASTAQFDGALDYLEISAIPLDADAIGQRQGGLAAPGPTETGSAGAPGPDGAPDADADAGNDSGNDTGSDSGGLDGGTGFAGEVPPLPAAETELASVVDRLYLTAFGRAADAAGAAFWEAALSAGHVAPDGLADRFADSIEFLERHGEASAEALADALLAAAPWPEDSAAAAEAALDALAGAGADAGDLLDFAAFGPEGLAGAWHPELLA</sequence>
<evidence type="ECO:0000313" key="3">
    <source>
        <dbReference type="EMBL" id="GMG84353.1"/>
    </source>
</evidence>
<accession>A0ABQ6LRL8</accession>
<dbReference type="InterPro" id="IPR011050">
    <property type="entry name" value="Pectin_lyase_fold/virulence"/>
</dbReference>
<gene>
    <name evidence="3" type="ORF">LNKW23_35680</name>
</gene>
<proteinExistence type="predicted"/>
<feature type="compositionally biased region" description="Low complexity" evidence="1">
    <location>
        <begin position="702"/>
        <end position="713"/>
    </location>
</feature>
<dbReference type="Pfam" id="PF13946">
    <property type="entry name" value="DUF4214"/>
    <property type="match status" value="1"/>
</dbReference>
<dbReference type="Gene3D" id="2.60.40.10">
    <property type="entry name" value="Immunoglobulins"/>
    <property type="match status" value="1"/>
</dbReference>
<dbReference type="InterPro" id="IPR012334">
    <property type="entry name" value="Pectin_lyas_fold"/>
</dbReference>
<dbReference type="InterPro" id="IPR035986">
    <property type="entry name" value="PKD_dom_sf"/>
</dbReference>
<dbReference type="InterPro" id="IPR025282">
    <property type="entry name" value="DUF4214"/>
</dbReference>
<dbReference type="PROSITE" id="PS50093">
    <property type="entry name" value="PKD"/>
    <property type="match status" value="1"/>
</dbReference>
<organism evidence="3 4">
    <name type="scientific">Paralimibaculum aggregatum</name>
    <dbReference type="NCBI Taxonomy" id="3036245"/>
    <lineage>
        <taxon>Bacteria</taxon>
        <taxon>Pseudomonadati</taxon>
        <taxon>Pseudomonadota</taxon>
        <taxon>Alphaproteobacteria</taxon>
        <taxon>Rhodobacterales</taxon>
        <taxon>Paracoccaceae</taxon>
        <taxon>Paralimibaculum</taxon>
    </lineage>
</organism>
<feature type="compositionally biased region" description="Gly residues" evidence="1">
    <location>
        <begin position="731"/>
        <end position="741"/>
    </location>
</feature>
<reference evidence="3 4" key="1">
    <citation type="submission" date="2023-04" db="EMBL/GenBank/DDBJ databases">
        <title>Marinoamorphus aggregata gen. nov., sp. Nov., isolate from tissue of brittle star Ophioplocus japonicus.</title>
        <authorList>
            <person name="Kawano K."/>
            <person name="Sawayama S."/>
            <person name="Nakagawa S."/>
        </authorList>
    </citation>
    <scope>NUCLEOTIDE SEQUENCE [LARGE SCALE GENOMIC DNA]</scope>
    <source>
        <strain evidence="3 4">NKW23</strain>
    </source>
</reference>
<comment type="caution">
    <text evidence="3">The sequence shown here is derived from an EMBL/GenBank/DDBJ whole genome shotgun (WGS) entry which is preliminary data.</text>
</comment>
<dbReference type="InterPro" id="IPR000601">
    <property type="entry name" value="PKD_dom"/>
</dbReference>
<dbReference type="InterPro" id="IPR006626">
    <property type="entry name" value="PbH1"/>
</dbReference>
<evidence type="ECO:0000256" key="1">
    <source>
        <dbReference type="SAM" id="MobiDB-lite"/>
    </source>
</evidence>
<dbReference type="InterPro" id="IPR013783">
    <property type="entry name" value="Ig-like_fold"/>
</dbReference>
<dbReference type="Pfam" id="PF18911">
    <property type="entry name" value="PKD_4"/>
    <property type="match status" value="1"/>
</dbReference>
<dbReference type="Pfam" id="PF13385">
    <property type="entry name" value="Laminin_G_3"/>
    <property type="match status" value="1"/>
</dbReference>
<dbReference type="Gene3D" id="2.160.20.10">
    <property type="entry name" value="Single-stranded right-handed beta-helix, Pectin lyase-like"/>
    <property type="match status" value="1"/>
</dbReference>